<dbReference type="AlphaFoldDB" id="A0A2A9M9P6"/>
<dbReference type="InterPro" id="IPR023346">
    <property type="entry name" value="Lysozyme-like_dom_sf"/>
</dbReference>
<dbReference type="PANTHER" id="PTHR22595">
    <property type="entry name" value="CHITINASE-RELATED"/>
    <property type="match status" value="1"/>
</dbReference>
<dbReference type="GO" id="GO:0016998">
    <property type="term" value="P:cell wall macromolecule catabolic process"/>
    <property type="evidence" value="ECO:0007669"/>
    <property type="project" value="InterPro"/>
</dbReference>
<evidence type="ECO:0000313" key="6">
    <source>
        <dbReference type="Proteomes" id="UP000224006"/>
    </source>
</evidence>
<dbReference type="VEuPathDB" id="ToxoDB:BESB_017110"/>
<dbReference type="OrthoDB" id="5985073at2759"/>
<feature type="region of interest" description="Disordered" evidence="3">
    <location>
        <begin position="522"/>
        <end position="544"/>
    </location>
</feature>
<dbReference type="STRING" id="94643.A0A2A9M9P6"/>
<dbReference type="Proteomes" id="UP000224006">
    <property type="component" value="Chromosome X"/>
</dbReference>
<keyword evidence="2" id="KW-1015">Disulfide bond</keyword>
<feature type="compositionally biased region" description="Low complexity" evidence="3">
    <location>
        <begin position="403"/>
        <end position="419"/>
    </location>
</feature>
<dbReference type="GO" id="GO:0006032">
    <property type="term" value="P:chitin catabolic process"/>
    <property type="evidence" value="ECO:0007669"/>
    <property type="project" value="InterPro"/>
</dbReference>
<organism evidence="5 6">
    <name type="scientific">Besnoitia besnoiti</name>
    <name type="common">Apicomplexan protozoan</name>
    <dbReference type="NCBI Taxonomy" id="94643"/>
    <lineage>
        <taxon>Eukaryota</taxon>
        <taxon>Sar</taxon>
        <taxon>Alveolata</taxon>
        <taxon>Apicomplexa</taxon>
        <taxon>Conoidasida</taxon>
        <taxon>Coccidia</taxon>
        <taxon>Eucoccidiorida</taxon>
        <taxon>Eimeriorina</taxon>
        <taxon>Sarcocystidae</taxon>
        <taxon>Besnoitia</taxon>
    </lineage>
</organism>
<dbReference type="GO" id="GO:0004568">
    <property type="term" value="F:chitinase activity"/>
    <property type="evidence" value="ECO:0007669"/>
    <property type="project" value="InterPro"/>
</dbReference>
<feature type="domain" description="Glycoside hydrolase family 19 catalytic" evidence="4">
    <location>
        <begin position="125"/>
        <end position="269"/>
    </location>
</feature>
<evidence type="ECO:0000256" key="1">
    <source>
        <dbReference type="ARBA" id="ARBA00022821"/>
    </source>
</evidence>
<evidence type="ECO:0000259" key="4">
    <source>
        <dbReference type="Pfam" id="PF00182"/>
    </source>
</evidence>
<sequence length="709" mass="73645">MRSKICFGAVTVFGTGALLSLEGPALSSSSPSLLFAECLRSENRLQQGVLAKALSEDGQDGDEAPAPIFPEESCTYPADNNFEKIITPAILKAFLEKAAPGFSYRGISHPRDAAVAMHKDISCAIQANSDFSSFCNTNEKYTYEESAFVNTSECTAFLAHAFVHTNSWLQFEDSSSSRECRNSEQYPCGSANASYHGRGALKIRGNEEYGRLSQYLFNDAEKLLRYPRLIQPQGISGWVASLWKWMDKRAYGLNCPDTLVGSGKVSCHEAMLNQDVFPQETADALRDNDAEKLTKSLSGFGLTVNILGGESSACCPAALKSAVAAIPKPVLVPALGAGAAGAEAAGLSSAAPLLAGADERLAGGLTHGQLKQLLSLVGAPQNNPDVQAAGGETQRTGSADGPSAQAAQEQEAGSSASNEDSAKFEAPAALGTEKHREQLFHQLMSGFIPPPPADAIPVQQQAAFLETENSPALASASASSVTRFVLPPQNLYPDGNSASMTPLSSAAATSAFLTFLSHTLPSHPTPDSAPSPVPLPSSTAPPAPFPLPGDASRLCTTRGVLSAKTAEANAQDSYASAAATAADTFCLSVVRGCPVMSPPLVAEMSVDQGDAAAVEAMNQAAAKNLSAVVGAEGEKCSFRCAEASNSAILDATNDGARIAGQDAGEKDALDARGHAEAIAALTTEETQAKSFDYLPKSGVVCGYTCVSAS</sequence>
<name>A0A2A9M9P6_BESBE</name>
<protein>
    <submittedName>
        <fullName evidence="5">Chitinase-like protein CLP1</fullName>
    </submittedName>
</protein>
<evidence type="ECO:0000313" key="5">
    <source>
        <dbReference type="EMBL" id="PFH32393.1"/>
    </source>
</evidence>
<dbReference type="EMBL" id="NWUJ01000011">
    <property type="protein sequence ID" value="PFH32393.1"/>
    <property type="molecule type" value="Genomic_DNA"/>
</dbReference>
<evidence type="ECO:0000256" key="3">
    <source>
        <dbReference type="SAM" id="MobiDB-lite"/>
    </source>
</evidence>
<keyword evidence="1" id="KW-0611">Plant defense</keyword>
<dbReference type="RefSeq" id="XP_029216402.1">
    <property type="nucleotide sequence ID" value="XM_029360426.1"/>
</dbReference>
<gene>
    <name evidence="5" type="ORF">BESB_017110</name>
</gene>
<dbReference type="GO" id="GO:0006952">
    <property type="term" value="P:defense response"/>
    <property type="evidence" value="ECO:0007669"/>
    <property type="project" value="UniProtKB-KW"/>
</dbReference>
<feature type="region of interest" description="Disordered" evidence="3">
    <location>
        <begin position="381"/>
        <end position="423"/>
    </location>
</feature>
<dbReference type="PANTHER" id="PTHR22595:SF79">
    <property type="entry name" value="CHITINASE 12"/>
    <property type="match status" value="1"/>
</dbReference>
<dbReference type="KEGG" id="bbes:BESB_017110"/>
<reference evidence="5 6" key="1">
    <citation type="submission" date="2017-09" db="EMBL/GenBank/DDBJ databases">
        <title>Genome sequencing of Besnoitia besnoiti strain Bb-Ger1.</title>
        <authorList>
            <person name="Schares G."/>
            <person name="Venepally P."/>
            <person name="Lorenzi H.A."/>
        </authorList>
    </citation>
    <scope>NUCLEOTIDE SEQUENCE [LARGE SCALE GENOMIC DNA]</scope>
    <source>
        <strain evidence="5 6">Bb-Ger1</strain>
    </source>
</reference>
<dbReference type="SUPFAM" id="SSF53955">
    <property type="entry name" value="Lysozyme-like"/>
    <property type="match status" value="1"/>
</dbReference>
<accession>A0A2A9M9P6</accession>
<dbReference type="GeneID" id="40306772"/>
<proteinExistence type="predicted"/>
<comment type="caution">
    <text evidence="5">The sequence shown here is derived from an EMBL/GenBank/DDBJ whole genome shotgun (WGS) entry which is preliminary data.</text>
</comment>
<feature type="compositionally biased region" description="Pro residues" evidence="3">
    <location>
        <begin position="523"/>
        <end position="544"/>
    </location>
</feature>
<dbReference type="Gene3D" id="3.30.20.10">
    <property type="entry name" value="Endochitinase, domain 2"/>
    <property type="match status" value="1"/>
</dbReference>
<dbReference type="Gene3D" id="1.10.530.10">
    <property type="match status" value="1"/>
</dbReference>
<keyword evidence="6" id="KW-1185">Reference proteome</keyword>
<dbReference type="Pfam" id="PF00182">
    <property type="entry name" value="Glyco_hydro_19"/>
    <property type="match status" value="1"/>
</dbReference>
<evidence type="ECO:0000256" key="2">
    <source>
        <dbReference type="ARBA" id="ARBA00023157"/>
    </source>
</evidence>
<dbReference type="InterPro" id="IPR000726">
    <property type="entry name" value="Glyco_hydro_19_cat"/>
</dbReference>